<sequence length="66" mass="7523">MYRNTALQRFGMSNCKAISIPLDQNYKPDLYNNTNDINIQNVCRRIIGGLIYAAQGTRPDLCESVR</sequence>
<accession>A0AAW1UVX6</accession>
<gene>
    <name evidence="1" type="ORF">WA026_021105</name>
</gene>
<dbReference type="EMBL" id="JARQZJ010000106">
    <property type="protein sequence ID" value="KAK9887254.1"/>
    <property type="molecule type" value="Genomic_DNA"/>
</dbReference>
<organism evidence="1 2">
    <name type="scientific">Henosepilachna vigintioctopunctata</name>
    <dbReference type="NCBI Taxonomy" id="420089"/>
    <lineage>
        <taxon>Eukaryota</taxon>
        <taxon>Metazoa</taxon>
        <taxon>Ecdysozoa</taxon>
        <taxon>Arthropoda</taxon>
        <taxon>Hexapoda</taxon>
        <taxon>Insecta</taxon>
        <taxon>Pterygota</taxon>
        <taxon>Neoptera</taxon>
        <taxon>Endopterygota</taxon>
        <taxon>Coleoptera</taxon>
        <taxon>Polyphaga</taxon>
        <taxon>Cucujiformia</taxon>
        <taxon>Coccinelloidea</taxon>
        <taxon>Coccinellidae</taxon>
        <taxon>Epilachninae</taxon>
        <taxon>Epilachnini</taxon>
        <taxon>Henosepilachna</taxon>
    </lineage>
</organism>
<dbReference type="Proteomes" id="UP001431783">
    <property type="component" value="Unassembled WGS sequence"/>
</dbReference>
<proteinExistence type="predicted"/>
<dbReference type="AlphaFoldDB" id="A0AAW1UVX6"/>
<evidence type="ECO:0000313" key="1">
    <source>
        <dbReference type="EMBL" id="KAK9887254.1"/>
    </source>
</evidence>
<keyword evidence="2" id="KW-1185">Reference proteome</keyword>
<name>A0AAW1UVX6_9CUCU</name>
<reference evidence="1 2" key="1">
    <citation type="submission" date="2023-03" db="EMBL/GenBank/DDBJ databases">
        <title>Genome insight into feeding habits of ladybird beetles.</title>
        <authorList>
            <person name="Li H.-S."/>
            <person name="Huang Y.-H."/>
            <person name="Pang H."/>
        </authorList>
    </citation>
    <scope>NUCLEOTIDE SEQUENCE [LARGE SCALE GENOMIC DNA]</scope>
    <source>
        <strain evidence="1">SYSU_2023b</strain>
        <tissue evidence="1">Whole body</tissue>
    </source>
</reference>
<comment type="caution">
    <text evidence="1">The sequence shown here is derived from an EMBL/GenBank/DDBJ whole genome shotgun (WGS) entry which is preliminary data.</text>
</comment>
<protein>
    <submittedName>
        <fullName evidence="1">Uncharacterized protein</fullName>
    </submittedName>
</protein>
<evidence type="ECO:0000313" key="2">
    <source>
        <dbReference type="Proteomes" id="UP001431783"/>
    </source>
</evidence>